<dbReference type="Proteomes" id="UP000279833">
    <property type="component" value="Unassembled WGS sequence"/>
</dbReference>
<dbReference type="WBParaSite" id="SCUD_0000605701-mRNA-1">
    <property type="protein sequence ID" value="SCUD_0000605701-mRNA-1"/>
    <property type="gene ID" value="SCUD_0000605701"/>
</dbReference>
<feature type="region of interest" description="Disordered" evidence="1">
    <location>
        <begin position="1"/>
        <end position="24"/>
    </location>
</feature>
<gene>
    <name evidence="2" type="ORF">SCUD_LOCUS6057</name>
</gene>
<accession>A0A183JTL7</accession>
<evidence type="ECO:0000313" key="4">
    <source>
        <dbReference type="WBParaSite" id="SCUD_0000605701-mRNA-1"/>
    </source>
</evidence>
<reference evidence="2 3" key="2">
    <citation type="submission" date="2018-11" db="EMBL/GenBank/DDBJ databases">
        <authorList>
            <consortium name="Pathogen Informatics"/>
        </authorList>
    </citation>
    <scope>NUCLEOTIDE SEQUENCE [LARGE SCALE GENOMIC DNA]</scope>
    <source>
        <strain evidence="2">Dakar</strain>
        <strain evidence="3">Dakar, Senegal</strain>
    </source>
</reference>
<sequence length="71" mass="8163">MKELCQTAKKPSGKYSKPERPVRDKEGISITEIQEQSDRWIEHFENLLIRPTPLNPPDIEAVQTDLPIYSG</sequence>
<dbReference type="EMBL" id="UZAK01011748">
    <property type="protein sequence ID" value="VDP00469.1"/>
    <property type="molecule type" value="Genomic_DNA"/>
</dbReference>
<proteinExistence type="predicted"/>
<evidence type="ECO:0000256" key="1">
    <source>
        <dbReference type="SAM" id="MobiDB-lite"/>
    </source>
</evidence>
<keyword evidence="3" id="KW-1185">Reference proteome</keyword>
<protein>
    <submittedName>
        <fullName evidence="4">Transposase</fullName>
    </submittedName>
</protein>
<organism evidence="4">
    <name type="scientific">Schistosoma curassoni</name>
    <dbReference type="NCBI Taxonomy" id="6186"/>
    <lineage>
        <taxon>Eukaryota</taxon>
        <taxon>Metazoa</taxon>
        <taxon>Spiralia</taxon>
        <taxon>Lophotrochozoa</taxon>
        <taxon>Platyhelminthes</taxon>
        <taxon>Trematoda</taxon>
        <taxon>Digenea</taxon>
        <taxon>Strigeidida</taxon>
        <taxon>Schistosomatoidea</taxon>
        <taxon>Schistosomatidae</taxon>
        <taxon>Schistosoma</taxon>
    </lineage>
</organism>
<name>A0A183JTL7_9TREM</name>
<evidence type="ECO:0000313" key="2">
    <source>
        <dbReference type="EMBL" id="VDP00469.1"/>
    </source>
</evidence>
<evidence type="ECO:0000313" key="3">
    <source>
        <dbReference type="Proteomes" id="UP000279833"/>
    </source>
</evidence>
<reference evidence="4" key="1">
    <citation type="submission" date="2016-06" db="UniProtKB">
        <authorList>
            <consortium name="WormBaseParasite"/>
        </authorList>
    </citation>
    <scope>IDENTIFICATION</scope>
</reference>
<dbReference type="AlphaFoldDB" id="A0A183JTL7"/>